<sequence>MGFATYWHNIFGGYDIPKPMVCESPVHSGSALNKVPRHYFLIDKISSVLACSHFSLALVST</sequence>
<proteinExistence type="predicted"/>
<dbReference type="EMBL" id="GGEC01078472">
    <property type="protein sequence ID" value="MBX58956.1"/>
    <property type="molecule type" value="Transcribed_RNA"/>
</dbReference>
<name>A0A2P2PW52_RHIMU</name>
<reference evidence="1" key="1">
    <citation type="submission" date="2018-02" db="EMBL/GenBank/DDBJ databases">
        <title>Rhizophora mucronata_Transcriptome.</title>
        <authorList>
            <person name="Meera S.P."/>
            <person name="Sreeshan A."/>
            <person name="Augustine A."/>
        </authorList>
    </citation>
    <scope>NUCLEOTIDE SEQUENCE</scope>
    <source>
        <tissue evidence="1">Leaf</tissue>
    </source>
</reference>
<evidence type="ECO:0000313" key="1">
    <source>
        <dbReference type="EMBL" id="MBX58956.1"/>
    </source>
</evidence>
<organism evidence="1">
    <name type="scientific">Rhizophora mucronata</name>
    <name type="common">Asiatic mangrove</name>
    <dbReference type="NCBI Taxonomy" id="61149"/>
    <lineage>
        <taxon>Eukaryota</taxon>
        <taxon>Viridiplantae</taxon>
        <taxon>Streptophyta</taxon>
        <taxon>Embryophyta</taxon>
        <taxon>Tracheophyta</taxon>
        <taxon>Spermatophyta</taxon>
        <taxon>Magnoliopsida</taxon>
        <taxon>eudicotyledons</taxon>
        <taxon>Gunneridae</taxon>
        <taxon>Pentapetalae</taxon>
        <taxon>rosids</taxon>
        <taxon>fabids</taxon>
        <taxon>Malpighiales</taxon>
        <taxon>Rhizophoraceae</taxon>
        <taxon>Rhizophora</taxon>
    </lineage>
</organism>
<dbReference type="AlphaFoldDB" id="A0A2P2PW52"/>
<protein>
    <submittedName>
        <fullName evidence="1">Uncharacterized protein</fullName>
    </submittedName>
</protein>
<accession>A0A2P2PW52</accession>